<evidence type="ECO:0000256" key="3">
    <source>
        <dbReference type="SAM" id="SignalP"/>
    </source>
</evidence>
<dbReference type="SMART" id="SM01318">
    <property type="entry name" value="SVWC"/>
    <property type="match status" value="1"/>
</dbReference>
<dbReference type="InterPro" id="IPR029277">
    <property type="entry name" value="SVWC_dom"/>
</dbReference>
<name>A0A0P4W8A5_SCYOL</name>
<feature type="signal peptide" evidence="3">
    <location>
        <begin position="1"/>
        <end position="26"/>
    </location>
</feature>
<dbReference type="AlphaFoldDB" id="A0A0P4W8A5"/>
<dbReference type="EMBL" id="GDRN01082418">
    <property type="protein sequence ID" value="JAI61833.1"/>
    <property type="molecule type" value="Transcribed_RNA"/>
</dbReference>
<evidence type="ECO:0000259" key="4">
    <source>
        <dbReference type="SMART" id="SM01318"/>
    </source>
</evidence>
<protein>
    <recommendedName>
        <fullName evidence="4">Single domain-containing protein</fullName>
    </recommendedName>
</protein>
<dbReference type="GO" id="GO:0005576">
    <property type="term" value="C:extracellular region"/>
    <property type="evidence" value="ECO:0007669"/>
    <property type="project" value="UniProtKB-SubCell"/>
</dbReference>
<proteinExistence type="predicted"/>
<keyword evidence="2" id="KW-0964">Secreted</keyword>
<evidence type="ECO:0000313" key="5">
    <source>
        <dbReference type="EMBL" id="JAI61833.1"/>
    </source>
</evidence>
<accession>A0A0P4W8A5</accession>
<evidence type="ECO:0000256" key="1">
    <source>
        <dbReference type="ARBA" id="ARBA00004613"/>
    </source>
</evidence>
<feature type="domain" description="Single" evidence="4">
    <location>
        <begin position="42"/>
        <end position="109"/>
    </location>
</feature>
<reference evidence="5" key="1">
    <citation type="submission" date="2015-09" db="EMBL/GenBank/DDBJ databases">
        <title>Scylla olivacea transcriptome.</title>
        <authorList>
            <person name="Ikhwanuddin M."/>
        </authorList>
    </citation>
    <scope>NUCLEOTIDE SEQUENCE</scope>
</reference>
<sequence length="127" mass="14062">MLRAVLLAECALVLVLLLPAVPPARAALSWEIAIDLDHPGTCLLRDEGIRLKNGQKWYFPNCMVASCYREGNDMMIQYISCGKIGVPRSCTLIRDMSKPYPGCCGEVSCPKPKQPLLARFDRSARHG</sequence>
<comment type="subcellular location">
    <subcellularLocation>
        <location evidence="1">Secreted</location>
    </subcellularLocation>
</comment>
<organism evidence="5">
    <name type="scientific">Scylla olivacea</name>
    <name type="common">Orange mud crab</name>
    <name type="synonym">Cancer olivacea</name>
    <dbReference type="NCBI Taxonomy" id="85551"/>
    <lineage>
        <taxon>Eukaryota</taxon>
        <taxon>Metazoa</taxon>
        <taxon>Ecdysozoa</taxon>
        <taxon>Arthropoda</taxon>
        <taxon>Crustacea</taxon>
        <taxon>Multicrustacea</taxon>
        <taxon>Malacostraca</taxon>
        <taxon>Eumalacostraca</taxon>
        <taxon>Eucarida</taxon>
        <taxon>Decapoda</taxon>
        <taxon>Pleocyemata</taxon>
        <taxon>Brachyura</taxon>
        <taxon>Eubrachyura</taxon>
        <taxon>Portunoidea</taxon>
        <taxon>Portunidae</taxon>
        <taxon>Portuninae</taxon>
        <taxon>Scylla</taxon>
    </lineage>
</organism>
<evidence type="ECO:0000256" key="2">
    <source>
        <dbReference type="ARBA" id="ARBA00022525"/>
    </source>
</evidence>
<keyword evidence="3" id="KW-0732">Signal</keyword>
<feature type="chain" id="PRO_5006070325" description="Single domain-containing protein" evidence="3">
    <location>
        <begin position="27"/>
        <end position="127"/>
    </location>
</feature>
<dbReference type="Pfam" id="PF15430">
    <property type="entry name" value="SVWC"/>
    <property type="match status" value="1"/>
</dbReference>